<gene>
    <name evidence="9" type="ORF">R3Q59_14880</name>
</gene>
<evidence type="ECO:0000256" key="1">
    <source>
        <dbReference type="ARBA" id="ARBA00004651"/>
    </source>
</evidence>
<keyword evidence="10" id="KW-1185">Reference proteome</keyword>
<organism evidence="9 10">
    <name type="scientific">Rhodococcus jostii</name>
    <dbReference type="NCBI Taxonomy" id="132919"/>
    <lineage>
        <taxon>Bacteria</taxon>
        <taxon>Bacillati</taxon>
        <taxon>Actinomycetota</taxon>
        <taxon>Actinomycetes</taxon>
        <taxon>Mycobacteriales</taxon>
        <taxon>Nocardiaceae</taxon>
        <taxon>Rhodococcus</taxon>
    </lineage>
</organism>
<dbReference type="Pfam" id="PF07690">
    <property type="entry name" value="MFS_1"/>
    <property type="match status" value="1"/>
</dbReference>
<feature type="transmembrane region" description="Helical" evidence="7">
    <location>
        <begin position="142"/>
        <end position="162"/>
    </location>
</feature>
<keyword evidence="2" id="KW-1003">Cell membrane</keyword>
<evidence type="ECO:0000256" key="6">
    <source>
        <dbReference type="SAM" id="MobiDB-lite"/>
    </source>
</evidence>
<evidence type="ECO:0000259" key="8">
    <source>
        <dbReference type="PROSITE" id="PS50850"/>
    </source>
</evidence>
<feature type="transmembrane region" description="Helical" evidence="7">
    <location>
        <begin position="169"/>
        <end position="188"/>
    </location>
</feature>
<protein>
    <submittedName>
        <fullName evidence="9">MFS transporter</fullName>
    </submittedName>
</protein>
<name>A0ABU4CEP1_RHOJO</name>
<feature type="domain" description="Major facilitator superfamily (MFS) profile" evidence="8">
    <location>
        <begin position="1"/>
        <end position="280"/>
    </location>
</feature>
<dbReference type="Gene3D" id="1.20.1250.20">
    <property type="entry name" value="MFS general substrate transporter like domains"/>
    <property type="match status" value="1"/>
</dbReference>
<feature type="transmembrane region" description="Helical" evidence="7">
    <location>
        <begin position="226"/>
        <end position="245"/>
    </location>
</feature>
<comment type="caution">
    <text evidence="9">The sequence shown here is derived from an EMBL/GenBank/DDBJ whole genome shotgun (WGS) entry which is preliminary data.</text>
</comment>
<dbReference type="Proteomes" id="UP001185737">
    <property type="component" value="Unassembled WGS sequence"/>
</dbReference>
<dbReference type="InterPro" id="IPR036259">
    <property type="entry name" value="MFS_trans_sf"/>
</dbReference>
<dbReference type="InterPro" id="IPR011701">
    <property type="entry name" value="MFS"/>
</dbReference>
<keyword evidence="5 7" id="KW-0472">Membrane</keyword>
<dbReference type="EMBL" id="JAWLKA010000007">
    <property type="protein sequence ID" value="MDV6281792.1"/>
    <property type="molecule type" value="Genomic_DNA"/>
</dbReference>
<accession>A0ABU4CEP1</accession>
<dbReference type="PANTHER" id="PTHR43124:SF3">
    <property type="entry name" value="CHLORAMPHENICOL EFFLUX PUMP RV0191"/>
    <property type="match status" value="1"/>
</dbReference>
<evidence type="ECO:0000313" key="9">
    <source>
        <dbReference type="EMBL" id="MDV6281792.1"/>
    </source>
</evidence>
<feature type="transmembrane region" description="Helical" evidence="7">
    <location>
        <begin position="60"/>
        <end position="81"/>
    </location>
</feature>
<dbReference type="InterPro" id="IPR020846">
    <property type="entry name" value="MFS_dom"/>
</dbReference>
<feature type="transmembrane region" description="Helical" evidence="7">
    <location>
        <begin position="6"/>
        <end position="21"/>
    </location>
</feature>
<dbReference type="SUPFAM" id="SSF103473">
    <property type="entry name" value="MFS general substrate transporter"/>
    <property type="match status" value="1"/>
</dbReference>
<feature type="compositionally biased region" description="Polar residues" evidence="6">
    <location>
        <begin position="297"/>
        <end position="306"/>
    </location>
</feature>
<feature type="region of interest" description="Disordered" evidence="6">
    <location>
        <begin position="285"/>
        <end position="306"/>
    </location>
</feature>
<feature type="transmembrane region" description="Helical" evidence="7">
    <location>
        <begin position="101"/>
        <end position="122"/>
    </location>
</feature>
<evidence type="ECO:0000313" key="10">
    <source>
        <dbReference type="Proteomes" id="UP001185737"/>
    </source>
</evidence>
<keyword evidence="3 7" id="KW-0812">Transmembrane</keyword>
<evidence type="ECO:0000256" key="5">
    <source>
        <dbReference type="ARBA" id="ARBA00023136"/>
    </source>
</evidence>
<sequence length="306" mass="31600">MLRVVAGGFSALVWGMVAGYARRLVPSHMAGRAMAVAMVGTPLALALGVPLGTFSGSVVGWRWAFAGMSLLTVLLIVWIIVAVPDRSGQSARTGTPLTKVLLIPGVAPVLSTTFLWILAHNVLYTYIAPYVDSTGLDVRVDVTLLAFGVAALAGIWFTGALVDRGLRMLVLCSLSTFALGCLILGLTGHLLVPYFLAIVGWGFTFGGAATQVQTALSDAAGRDGDLATSMLITSFNLAIFGGSGLGGVSLERLGASSFPWIVLVLAVSALVIATVARRHGFPPGHRLATTADDGEPSTCSSLSGTA</sequence>
<evidence type="ECO:0000256" key="7">
    <source>
        <dbReference type="SAM" id="Phobius"/>
    </source>
</evidence>
<dbReference type="RefSeq" id="WP_317568740.1">
    <property type="nucleotide sequence ID" value="NZ_JAWLKA010000007.1"/>
</dbReference>
<keyword evidence="4 7" id="KW-1133">Transmembrane helix</keyword>
<dbReference type="PROSITE" id="PS50850">
    <property type="entry name" value="MFS"/>
    <property type="match status" value="1"/>
</dbReference>
<reference evidence="9 10" key="1">
    <citation type="submission" date="2023-10" db="EMBL/GenBank/DDBJ databases">
        <title>Development of a sustainable strategy for remediation of hydrocarbon-contaminated territories based on the waste exchange concept.</title>
        <authorList>
            <person name="Krivoruchko A."/>
        </authorList>
    </citation>
    <scope>NUCLEOTIDE SEQUENCE [LARGE SCALE GENOMIC DNA]</scope>
    <source>
        <strain evidence="9 10">IEGM 60</strain>
    </source>
</reference>
<dbReference type="InterPro" id="IPR050189">
    <property type="entry name" value="MFS_Efflux_Transporters"/>
</dbReference>
<comment type="subcellular location">
    <subcellularLocation>
        <location evidence="1">Cell membrane</location>
        <topology evidence="1">Multi-pass membrane protein</topology>
    </subcellularLocation>
</comment>
<evidence type="ECO:0000256" key="3">
    <source>
        <dbReference type="ARBA" id="ARBA00022692"/>
    </source>
</evidence>
<dbReference type="PANTHER" id="PTHR43124">
    <property type="entry name" value="PURINE EFFLUX PUMP PBUE"/>
    <property type="match status" value="1"/>
</dbReference>
<evidence type="ECO:0000256" key="4">
    <source>
        <dbReference type="ARBA" id="ARBA00022989"/>
    </source>
</evidence>
<feature type="transmembrane region" description="Helical" evidence="7">
    <location>
        <begin position="33"/>
        <end position="54"/>
    </location>
</feature>
<feature type="transmembrane region" description="Helical" evidence="7">
    <location>
        <begin position="257"/>
        <end position="276"/>
    </location>
</feature>
<proteinExistence type="predicted"/>
<evidence type="ECO:0000256" key="2">
    <source>
        <dbReference type="ARBA" id="ARBA00022475"/>
    </source>
</evidence>